<feature type="transmembrane region" description="Helical" evidence="1">
    <location>
        <begin position="66"/>
        <end position="94"/>
    </location>
</feature>
<feature type="transmembrane region" description="Helical" evidence="1">
    <location>
        <begin position="222"/>
        <end position="243"/>
    </location>
</feature>
<feature type="transmembrane region" description="Helical" evidence="1">
    <location>
        <begin position="115"/>
        <end position="134"/>
    </location>
</feature>
<accession>A0A8J3GEF8</accession>
<organism evidence="2 3">
    <name type="scientific">Cerasicoccus arenae</name>
    <dbReference type="NCBI Taxonomy" id="424488"/>
    <lineage>
        <taxon>Bacteria</taxon>
        <taxon>Pseudomonadati</taxon>
        <taxon>Verrucomicrobiota</taxon>
        <taxon>Opitutia</taxon>
        <taxon>Puniceicoccales</taxon>
        <taxon>Cerasicoccaceae</taxon>
        <taxon>Cerasicoccus</taxon>
    </lineage>
</organism>
<comment type="caution">
    <text evidence="2">The sequence shown here is derived from an EMBL/GenBank/DDBJ whole genome shotgun (WGS) entry which is preliminary data.</text>
</comment>
<feature type="transmembrane region" description="Helical" evidence="1">
    <location>
        <begin position="6"/>
        <end position="24"/>
    </location>
</feature>
<name>A0A8J3GEF8_9BACT</name>
<evidence type="ECO:0000313" key="3">
    <source>
        <dbReference type="Proteomes" id="UP000642829"/>
    </source>
</evidence>
<dbReference type="EMBL" id="BMXG01000047">
    <property type="protein sequence ID" value="GHC14277.1"/>
    <property type="molecule type" value="Genomic_DNA"/>
</dbReference>
<keyword evidence="1" id="KW-0812">Transmembrane</keyword>
<feature type="transmembrane region" description="Helical" evidence="1">
    <location>
        <begin position="189"/>
        <end position="206"/>
    </location>
</feature>
<evidence type="ECO:0000256" key="1">
    <source>
        <dbReference type="SAM" id="Phobius"/>
    </source>
</evidence>
<keyword evidence="3" id="KW-1185">Reference proteome</keyword>
<keyword evidence="1" id="KW-1133">Transmembrane helix</keyword>
<gene>
    <name evidence="2" type="ORF">GCM10007047_34340</name>
</gene>
<dbReference type="Proteomes" id="UP000642829">
    <property type="component" value="Unassembled WGS sequence"/>
</dbReference>
<evidence type="ECO:0000313" key="2">
    <source>
        <dbReference type="EMBL" id="GHC14277.1"/>
    </source>
</evidence>
<feature type="transmembrane region" description="Helical" evidence="1">
    <location>
        <begin position="249"/>
        <end position="272"/>
    </location>
</feature>
<reference evidence="2" key="1">
    <citation type="journal article" date="2014" name="Int. J. Syst. Evol. Microbiol.">
        <title>Complete genome sequence of Corynebacterium casei LMG S-19264T (=DSM 44701T), isolated from a smear-ripened cheese.</title>
        <authorList>
            <consortium name="US DOE Joint Genome Institute (JGI-PGF)"/>
            <person name="Walter F."/>
            <person name="Albersmeier A."/>
            <person name="Kalinowski J."/>
            <person name="Ruckert C."/>
        </authorList>
    </citation>
    <scope>NUCLEOTIDE SEQUENCE</scope>
    <source>
        <strain evidence="2">KCTC 12870</strain>
    </source>
</reference>
<protein>
    <recommendedName>
        <fullName evidence="4">Glycosyltransferase RgtA/B/C/D-like domain-containing protein</fullName>
    </recommendedName>
</protein>
<keyword evidence="1" id="KW-0472">Membrane</keyword>
<reference evidence="2" key="2">
    <citation type="submission" date="2020-09" db="EMBL/GenBank/DDBJ databases">
        <authorList>
            <person name="Sun Q."/>
            <person name="Kim S."/>
        </authorList>
    </citation>
    <scope>NUCLEOTIDE SEQUENCE</scope>
    <source>
        <strain evidence="2">KCTC 12870</strain>
    </source>
</reference>
<evidence type="ECO:0008006" key="4">
    <source>
        <dbReference type="Google" id="ProtNLM"/>
    </source>
</evidence>
<sequence>MALAYGLGGGGAALLAGVLLALFPRYWGHQFINPKDIPFAATYVWGLWALVRILRNDRRDWRSMLLFGGLAGACMSVRVGGLLLLCYAGLFFGVQLAINWAQSGVTVFRREVVRLVRWLPLATALAFLILFVFWPAAHQNPFATTAGAISEVSQFGWQGDVLFGGEVYRANELPRRYLPEMLARVTPDWWLLLIISSLAYLVVGAMKRPGWQTLWTDHRDKLLVAFAVIFPPAYIIIRGSIVYDGMRHVLFIIPPAAALLAALSCGAFRMIWARFGRSVALAWAVPAALLAVLTTMDMVRLHPYEYTYYNRLSGGLAGAAGRFETDYWGTAFREATEILAEQLPPRERPWRITMEPPLDLLFERYGKPVIPPPALVEPFLGENIVLVRSHEHPDFYIASTRNGYNEMRGGESLLAVQRDGVTLVEVKVFQQE</sequence>
<feature type="transmembrane region" description="Helical" evidence="1">
    <location>
        <begin position="36"/>
        <end position="54"/>
    </location>
</feature>
<feature type="transmembrane region" description="Helical" evidence="1">
    <location>
        <begin position="279"/>
        <end position="299"/>
    </location>
</feature>
<dbReference type="AlphaFoldDB" id="A0A8J3GEF8"/>
<proteinExistence type="predicted"/>